<accession>A0A452Q816</accession>
<dbReference type="OMA" id="ALMNTIY"/>
<reference evidence="3" key="3">
    <citation type="submission" date="2025-09" db="UniProtKB">
        <authorList>
            <consortium name="Ensembl"/>
        </authorList>
    </citation>
    <scope>IDENTIFICATION</scope>
</reference>
<name>A0A452Q816_URSAM</name>
<evidence type="ECO:0008006" key="5">
    <source>
        <dbReference type="Google" id="ProtNLM"/>
    </source>
</evidence>
<sequence>LASFLLGSGCSLLEEVVNKTIDSQVSTDEYQNFLKPFSAGPETDKAIAELKQCFLSQSSETLNNVGALMNTIYESKWCAAF</sequence>
<dbReference type="GO" id="GO:0030521">
    <property type="term" value="P:androgen receptor signaling pathway"/>
    <property type="evidence" value="ECO:0007669"/>
    <property type="project" value="TreeGrafter"/>
</dbReference>
<keyword evidence="4" id="KW-1185">Reference proteome</keyword>
<reference evidence="3" key="2">
    <citation type="submission" date="2025-08" db="UniProtKB">
        <authorList>
            <consortium name="Ensembl"/>
        </authorList>
    </citation>
    <scope>IDENTIFICATION</scope>
</reference>
<dbReference type="InterPro" id="IPR016126">
    <property type="entry name" value="Secretoglobin"/>
</dbReference>
<dbReference type="InterPro" id="IPR035960">
    <property type="entry name" value="Secretoglobin_sf"/>
</dbReference>
<organism evidence="3 4">
    <name type="scientific">Ursus americanus</name>
    <name type="common">American black bear</name>
    <name type="synonym">Euarctos americanus</name>
    <dbReference type="NCBI Taxonomy" id="9643"/>
    <lineage>
        <taxon>Eukaryota</taxon>
        <taxon>Metazoa</taxon>
        <taxon>Chordata</taxon>
        <taxon>Craniata</taxon>
        <taxon>Vertebrata</taxon>
        <taxon>Euteleostomi</taxon>
        <taxon>Mammalia</taxon>
        <taxon>Eutheria</taxon>
        <taxon>Laurasiatheria</taxon>
        <taxon>Carnivora</taxon>
        <taxon>Caniformia</taxon>
        <taxon>Ursidae</taxon>
        <taxon>Ursus</taxon>
    </lineage>
</organism>
<dbReference type="PANTHER" id="PTHR14037">
    <property type="entry name" value="MAMMAGLOBIN-RELATED"/>
    <property type="match status" value="1"/>
</dbReference>
<dbReference type="CDD" id="cd00633">
    <property type="entry name" value="Secretoglobin"/>
    <property type="match status" value="1"/>
</dbReference>
<dbReference type="SUPFAM" id="SSF48201">
    <property type="entry name" value="Uteroglobin-like"/>
    <property type="match status" value="1"/>
</dbReference>
<protein>
    <recommendedName>
        <fullName evidence="5">Secretoglobin family 2A member 2</fullName>
    </recommendedName>
</protein>
<dbReference type="PROSITE" id="PS51311">
    <property type="entry name" value="SCGB"/>
    <property type="match status" value="1"/>
</dbReference>
<proteinExistence type="predicted"/>
<reference evidence="4" key="1">
    <citation type="submission" date="2016-06" db="EMBL/GenBank/DDBJ databases">
        <title>De novo assembly and RNA-Seq shows season-dependent expression and editing in black bear kidneys.</title>
        <authorList>
            <person name="Korstanje R."/>
            <person name="Srivastava A."/>
            <person name="Sarsani V.K."/>
            <person name="Sheehan S.M."/>
            <person name="Seger R.L."/>
            <person name="Barter M.E."/>
            <person name="Lindqvist C."/>
            <person name="Brody L.C."/>
            <person name="Mullikin J.C."/>
        </authorList>
    </citation>
    <scope>NUCLEOTIDE SEQUENCE [LARGE SCALE GENOMIC DNA]</scope>
</reference>
<dbReference type="Proteomes" id="UP000291022">
    <property type="component" value="Unassembled WGS sequence"/>
</dbReference>
<dbReference type="PANTHER" id="PTHR14037:SF4">
    <property type="entry name" value="MAMMAGLOBIN-B"/>
    <property type="match status" value="1"/>
</dbReference>
<evidence type="ECO:0000313" key="3">
    <source>
        <dbReference type="Ensembl" id="ENSUAMP00000000385.1"/>
    </source>
</evidence>
<dbReference type="Pfam" id="PF01099">
    <property type="entry name" value="Uteroglobin"/>
    <property type="match status" value="1"/>
</dbReference>
<comment type="subcellular location">
    <subcellularLocation>
        <location evidence="1">Secreted</location>
    </subcellularLocation>
</comment>
<evidence type="ECO:0000256" key="1">
    <source>
        <dbReference type="ARBA" id="ARBA00004613"/>
    </source>
</evidence>
<dbReference type="STRING" id="9643.ENSUAMP00000000385"/>
<keyword evidence="2" id="KW-0964">Secreted</keyword>
<dbReference type="GO" id="GO:0005615">
    <property type="term" value="C:extracellular space"/>
    <property type="evidence" value="ECO:0007669"/>
    <property type="project" value="TreeGrafter"/>
</dbReference>
<dbReference type="Ensembl" id="ENSUAMT00000000459.1">
    <property type="protein sequence ID" value="ENSUAMP00000000385.1"/>
    <property type="gene ID" value="ENSUAMG00000000429.1"/>
</dbReference>
<evidence type="ECO:0000313" key="4">
    <source>
        <dbReference type="Proteomes" id="UP000291022"/>
    </source>
</evidence>
<dbReference type="GeneTree" id="ENSGT00390000013802"/>
<dbReference type="AlphaFoldDB" id="A0A452Q816"/>
<evidence type="ECO:0000256" key="2">
    <source>
        <dbReference type="ARBA" id="ARBA00022525"/>
    </source>
</evidence>